<feature type="domain" description="PAS" evidence="7">
    <location>
        <begin position="266"/>
        <end position="321"/>
    </location>
</feature>
<dbReference type="OrthoDB" id="165911at2157"/>
<evidence type="ECO:0000256" key="3">
    <source>
        <dbReference type="ARBA" id="ARBA00023015"/>
    </source>
</evidence>
<evidence type="ECO:0000256" key="5">
    <source>
        <dbReference type="PROSITE-ProRule" id="PRU00169"/>
    </source>
</evidence>
<evidence type="ECO:0000256" key="4">
    <source>
        <dbReference type="ARBA" id="ARBA00023163"/>
    </source>
</evidence>
<evidence type="ECO:0000256" key="1">
    <source>
        <dbReference type="ARBA" id="ARBA00022679"/>
    </source>
</evidence>
<keyword evidence="3" id="KW-0805">Transcription regulation</keyword>
<dbReference type="EMBL" id="WOYG01000001">
    <property type="protein sequence ID" value="NLV08948.1"/>
    <property type="molecule type" value="Genomic_DNA"/>
</dbReference>
<dbReference type="InterPro" id="IPR011006">
    <property type="entry name" value="CheY-like_superfamily"/>
</dbReference>
<gene>
    <name evidence="9" type="ORF">GOC74_03260</name>
</gene>
<feature type="domain" description="Response regulatory" evidence="6">
    <location>
        <begin position="1"/>
        <end position="122"/>
    </location>
</feature>
<evidence type="ECO:0000256" key="2">
    <source>
        <dbReference type="ARBA" id="ARBA00022777"/>
    </source>
</evidence>
<dbReference type="Pfam" id="PF08448">
    <property type="entry name" value="PAS_4"/>
    <property type="match status" value="1"/>
</dbReference>
<dbReference type="InterPro" id="IPR035965">
    <property type="entry name" value="PAS-like_dom_sf"/>
</dbReference>
<proteinExistence type="predicted"/>
<dbReference type="InterPro" id="IPR001789">
    <property type="entry name" value="Sig_transdc_resp-reg_receiver"/>
</dbReference>
<keyword evidence="2" id="KW-0418">Kinase</keyword>
<dbReference type="InterPro" id="IPR007050">
    <property type="entry name" value="HTH_bacterioopsin"/>
</dbReference>
<evidence type="ECO:0000259" key="6">
    <source>
        <dbReference type="PROSITE" id="PS50110"/>
    </source>
</evidence>
<keyword evidence="1" id="KW-0808">Transferase</keyword>
<evidence type="ECO:0000313" key="9">
    <source>
        <dbReference type="EMBL" id="NLV08948.1"/>
    </source>
</evidence>
<accession>A0A847UD11</accession>
<dbReference type="SMART" id="SM00091">
    <property type="entry name" value="PAS"/>
    <property type="match status" value="2"/>
</dbReference>
<dbReference type="Gene3D" id="3.30.450.20">
    <property type="entry name" value="PAS domain"/>
    <property type="match status" value="2"/>
</dbReference>
<dbReference type="Pfam" id="PF04967">
    <property type="entry name" value="HTH_10"/>
    <property type="match status" value="1"/>
</dbReference>
<dbReference type="GO" id="GO:0000160">
    <property type="term" value="P:phosphorelay signal transduction system"/>
    <property type="evidence" value="ECO:0007669"/>
    <property type="project" value="InterPro"/>
</dbReference>
<evidence type="ECO:0000259" key="7">
    <source>
        <dbReference type="PROSITE" id="PS50112"/>
    </source>
</evidence>
<dbReference type="PROSITE" id="PS50113">
    <property type="entry name" value="PAC"/>
    <property type="match status" value="1"/>
</dbReference>
<dbReference type="CDD" id="cd00156">
    <property type="entry name" value="REC"/>
    <property type="match status" value="1"/>
</dbReference>
<dbReference type="AlphaFoldDB" id="A0A847UD11"/>
<dbReference type="NCBIfam" id="TIGR00229">
    <property type="entry name" value="sensory_box"/>
    <property type="match status" value="1"/>
</dbReference>
<dbReference type="PANTHER" id="PTHR34236">
    <property type="entry name" value="DIMETHYL SULFOXIDE REDUCTASE TRANSCRIPTIONAL ACTIVATOR"/>
    <property type="match status" value="1"/>
</dbReference>
<evidence type="ECO:0000259" key="8">
    <source>
        <dbReference type="PROSITE" id="PS50113"/>
    </source>
</evidence>
<keyword evidence="4" id="KW-0804">Transcription</keyword>
<dbReference type="PANTHER" id="PTHR34236:SF1">
    <property type="entry name" value="DIMETHYL SULFOXIDE REDUCTASE TRANSCRIPTIONAL ACTIVATOR"/>
    <property type="match status" value="1"/>
</dbReference>
<dbReference type="PROSITE" id="PS50110">
    <property type="entry name" value="RESPONSE_REGULATORY"/>
    <property type="match status" value="1"/>
</dbReference>
<dbReference type="Pfam" id="PF00072">
    <property type="entry name" value="Response_reg"/>
    <property type="match status" value="1"/>
</dbReference>
<dbReference type="SUPFAM" id="SSF52172">
    <property type="entry name" value="CheY-like"/>
    <property type="match status" value="1"/>
</dbReference>
<dbReference type="InterPro" id="IPR003018">
    <property type="entry name" value="GAF"/>
</dbReference>
<dbReference type="InterPro" id="IPR000014">
    <property type="entry name" value="PAS"/>
</dbReference>
<dbReference type="Pfam" id="PF13185">
    <property type="entry name" value="GAF_2"/>
    <property type="match status" value="2"/>
</dbReference>
<dbReference type="CDD" id="cd00130">
    <property type="entry name" value="PAS"/>
    <property type="match status" value="1"/>
</dbReference>
<protein>
    <submittedName>
        <fullName evidence="9">GAF domain-containing protein</fullName>
    </submittedName>
</protein>
<evidence type="ECO:0000313" key="10">
    <source>
        <dbReference type="Proteomes" id="UP000608662"/>
    </source>
</evidence>
<dbReference type="Proteomes" id="UP000608662">
    <property type="component" value="Unassembled WGS sequence"/>
</dbReference>
<dbReference type="GO" id="GO:0016301">
    <property type="term" value="F:kinase activity"/>
    <property type="evidence" value="ECO:0007669"/>
    <property type="project" value="UniProtKB-KW"/>
</dbReference>
<dbReference type="InterPro" id="IPR031803">
    <property type="entry name" value="BAT_GAF/HTH-assoc"/>
</dbReference>
<sequence length="952" mass="103584">MIDDELQSSRVVLVGTAGWVDDAATVFDERTTLLRADTAEAALTLIAEQSPDCLVTAYDLPDSTGVDLLRDVRDVAPALPVVVGAADGSESAASDAIAAGVDDYVVIDEAAERPTDALLDRTKAVLEATPDGDGHERRARQFEAVFADARTATWVLDPDGSPVRSNQTAREIGDDAASAQTGGPFWTLPWLSGDERTRADVRRLVERGIDGAFAHAVVTLAAIDGPSRVFDLSVRPVEDGGGVDSIVVEAVDITDRVELERDLRRSEALHRVTLNNMTDTVLMTDEDGEYTYVCPNVHFIFGYTAAEIREQKPIEELLGADLFDREELARRGVCKNIECTATDKAGREHTLLVNVREVSIQDGTLLYSCRDITKRKRREDALAALHGTARQFLYAETHQEIAQRVVDDAPAVLGVDAVAVYLFDDAANELRPAAYSPSATELHGPLPTVAVDDETLPGHSFVADDTLFFDDVHHADRLANRATEFRGTSYIPLGDHGVFVAASPEVGAFDDVTRELADLFAATTEAALDRVAREAQLRERDRQLQRQNEQLSALNRINDTIREIGRTIVRAETREEIDRAVCERLTDGDRFSFAWIGSVDPANEHLEPRAWAGDEQGYLDCQSFAVDASDTEPSGQAAATDTAALEPNVAAGLRDEPWRTEALRRDFTSVLSVPLVYNDLSHGVLSVYADSKDAFDETARAVLAELGETIASALSALERKNALLTPSVTRVEFTVDDPTFLLSRLADQAGCTVGYQGGIRQTEAGSALFLTVEGAPVDAVVDHAAEMASVDEVQAVSADENGGVVRLVVARFLAQELADHGALLREATASRAGTELRVDVPERITVREITELIGQTVSNVELRSRRSVEQPTQHDVRSTVLDEMTERQLEVVQTAYYSGFFESPRETNGKELAAMLDISPPAFYQHVRAAQQKLFTAVFEAHGLLESGGFNS</sequence>
<dbReference type="InterPro" id="IPR013656">
    <property type="entry name" value="PAS_4"/>
</dbReference>
<feature type="domain" description="PAC" evidence="8">
    <location>
        <begin position="214"/>
        <end position="265"/>
    </location>
</feature>
<dbReference type="Gene3D" id="3.30.450.40">
    <property type="match status" value="2"/>
</dbReference>
<dbReference type="InterPro" id="IPR000700">
    <property type="entry name" value="PAS-assoc_C"/>
</dbReference>
<dbReference type="SUPFAM" id="SSF55785">
    <property type="entry name" value="PYP-like sensor domain (PAS domain)"/>
    <property type="match status" value="2"/>
</dbReference>
<dbReference type="RefSeq" id="WP_170092884.1">
    <property type="nucleotide sequence ID" value="NZ_WOYG01000001.1"/>
</dbReference>
<organism evidence="9 10">
    <name type="scientific">Halomicrobium mukohataei</name>
    <dbReference type="NCBI Taxonomy" id="57705"/>
    <lineage>
        <taxon>Archaea</taxon>
        <taxon>Methanobacteriati</taxon>
        <taxon>Methanobacteriota</taxon>
        <taxon>Stenosarchaea group</taxon>
        <taxon>Halobacteria</taxon>
        <taxon>Halobacteriales</taxon>
        <taxon>Haloarculaceae</taxon>
        <taxon>Halomicrobium</taxon>
    </lineage>
</organism>
<name>A0A847UD11_9EURY</name>
<dbReference type="SMART" id="SM00065">
    <property type="entry name" value="GAF"/>
    <property type="match status" value="2"/>
</dbReference>
<dbReference type="SUPFAM" id="SSF55781">
    <property type="entry name" value="GAF domain-like"/>
    <property type="match status" value="2"/>
</dbReference>
<dbReference type="Pfam" id="PF15915">
    <property type="entry name" value="BAT"/>
    <property type="match status" value="1"/>
</dbReference>
<dbReference type="PROSITE" id="PS50112">
    <property type="entry name" value="PAS"/>
    <property type="match status" value="1"/>
</dbReference>
<dbReference type="Pfam" id="PF13426">
    <property type="entry name" value="PAS_9"/>
    <property type="match status" value="1"/>
</dbReference>
<dbReference type="InterPro" id="IPR029016">
    <property type="entry name" value="GAF-like_dom_sf"/>
</dbReference>
<comment type="caution">
    <text evidence="5">Lacks conserved residue(s) required for the propagation of feature annotation.</text>
</comment>
<dbReference type="Gene3D" id="3.40.50.2300">
    <property type="match status" value="1"/>
</dbReference>
<comment type="caution">
    <text evidence="9">The sequence shown here is derived from an EMBL/GenBank/DDBJ whole genome shotgun (WGS) entry which is preliminary data.</text>
</comment>
<reference evidence="9" key="1">
    <citation type="submission" date="2019-12" db="EMBL/GenBank/DDBJ databases">
        <title>Whole-genome sequence of Halomicrobium mukohataei pws1.</title>
        <authorList>
            <person name="Verma D.K."/>
            <person name="Gopal K."/>
            <person name="Prasad E.S."/>
        </authorList>
    </citation>
    <scope>NUCLEOTIDE SEQUENCE</scope>
    <source>
        <strain evidence="9">Pws1</strain>
    </source>
</reference>